<dbReference type="EMBL" id="JAUSXK010000001">
    <property type="protein sequence ID" value="MDQ0642245.1"/>
    <property type="molecule type" value="Genomic_DNA"/>
</dbReference>
<accession>A0ABU0P4J0</accession>
<organism evidence="1 2">
    <name type="scientific">Microbacterium murale</name>
    <dbReference type="NCBI Taxonomy" id="1081040"/>
    <lineage>
        <taxon>Bacteria</taxon>
        <taxon>Bacillati</taxon>
        <taxon>Actinomycetota</taxon>
        <taxon>Actinomycetes</taxon>
        <taxon>Micrococcales</taxon>
        <taxon>Microbacteriaceae</taxon>
        <taxon>Microbacterium</taxon>
    </lineage>
</organism>
<reference evidence="1 2" key="1">
    <citation type="submission" date="2023-07" db="EMBL/GenBank/DDBJ databases">
        <title>Comparative genomics of wheat-associated soil bacteria to identify genetic determinants of phenazine resistance.</title>
        <authorList>
            <person name="Mouncey N."/>
        </authorList>
    </citation>
    <scope>NUCLEOTIDE SEQUENCE [LARGE SCALE GENOMIC DNA]</scope>
    <source>
        <strain evidence="1 2">W2I7</strain>
    </source>
</reference>
<keyword evidence="2" id="KW-1185">Reference proteome</keyword>
<name>A0ABU0P4J0_9MICO</name>
<proteinExistence type="predicted"/>
<dbReference type="RefSeq" id="WP_307357799.1">
    <property type="nucleotide sequence ID" value="NZ_JAUSXK010000001.1"/>
</dbReference>
<protein>
    <submittedName>
        <fullName evidence="1">Uncharacterized protein</fullName>
    </submittedName>
</protein>
<evidence type="ECO:0000313" key="1">
    <source>
        <dbReference type="EMBL" id="MDQ0642245.1"/>
    </source>
</evidence>
<sequence>MGLFNRKSMQQRQEDAMKMADDIGQGRGFVGKMTKAMMGSEFTESVQQATASMHQAQHVAGLRAAGVPTQTATVLTIQDTGQTINDNPHIVITLDVDGQQVALATLVSRLEIPRTGDQVLVMRDPQSGNLLYAGLAPRV</sequence>
<gene>
    <name evidence="1" type="ORF">QFZ46_000405</name>
</gene>
<evidence type="ECO:0000313" key="2">
    <source>
        <dbReference type="Proteomes" id="UP001239085"/>
    </source>
</evidence>
<comment type="caution">
    <text evidence="1">The sequence shown here is derived from an EMBL/GenBank/DDBJ whole genome shotgun (WGS) entry which is preliminary data.</text>
</comment>
<dbReference type="Proteomes" id="UP001239085">
    <property type="component" value="Unassembled WGS sequence"/>
</dbReference>